<proteinExistence type="inferred from homology"/>
<evidence type="ECO:0000256" key="3">
    <source>
        <dbReference type="ARBA" id="ARBA00022927"/>
    </source>
</evidence>
<comment type="similarity">
    <text evidence="1">Belongs to the VPS25 family.</text>
</comment>
<dbReference type="VEuPathDB" id="FungiDB:CJI97_004455"/>
<evidence type="ECO:0000256" key="1">
    <source>
        <dbReference type="ARBA" id="ARBA00009674"/>
    </source>
</evidence>
<evidence type="ECO:0000313" key="5">
    <source>
        <dbReference type="Proteomes" id="UP000037122"/>
    </source>
</evidence>
<reference evidence="5" key="1">
    <citation type="journal article" date="2015" name="BMC Genomics">
        <title>Draft genome of a commonly misdiagnosed multidrug resistant pathogen Candida auris.</title>
        <authorList>
            <person name="Chatterjee S."/>
            <person name="Alampalli S.V."/>
            <person name="Nageshan R.K."/>
            <person name="Chettiar S.T."/>
            <person name="Joshi S."/>
            <person name="Tatu U.S."/>
        </authorList>
    </citation>
    <scope>NUCLEOTIDE SEQUENCE [LARGE SCALE GENOMIC DNA]</scope>
    <source>
        <strain evidence="5">6684</strain>
    </source>
</reference>
<comment type="caution">
    <text evidence="4">The sequence shown here is derived from an EMBL/GenBank/DDBJ whole genome shotgun (WGS) entry which is preliminary data.</text>
</comment>
<dbReference type="SUPFAM" id="SSF46785">
    <property type="entry name" value="Winged helix' DNA-binding domain"/>
    <property type="match status" value="2"/>
</dbReference>
<accession>A0A0L0NX92</accession>
<gene>
    <name evidence="4" type="ORF">QG37_04516</name>
</gene>
<dbReference type="InterPro" id="IPR014041">
    <property type="entry name" value="ESCRT-II_cplx_Vps25-sub_N"/>
</dbReference>
<dbReference type="GO" id="GO:0042803">
    <property type="term" value="F:protein homodimerization activity"/>
    <property type="evidence" value="ECO:0007669"/>
    <property type="project" value="TreeGrafter"/>
</dbReference>
<name>A0A0L0NX92_CANAR</name>
<evidence type="ECO:0008006" key="6">
    <source>
        <dbReference type="Google" id="ProtNLM"/>
    </source>
</evidence>
<protein>
    <recommendedName>
        <fullName evidence="6">Vacuolar protein-sorting-associated protein 25</fullName>
    </recommendedName>
</protein>
<dbReference type="GO" id="GO:0043328">
    <property type="term" value="P:protein transport to vacuole involved in ubiquitin-dependent protein catabolic process via the multivesicular body sorting pathway"/>
    <property type="evidence" value="ECO:0007669"/>
    <property type="project" value="TreeGrafter"/>
</dbReference>
<dbReference type="GO" id="GO:0005198">
    <property type="term" value="F:structural molecule activity"/>
    <property type="evidence" value="ECO:0007669"/>
    <property type="project" value="TreeGrafter"/>
</dbReference>
<dbReference type="EMBL" id="LGST01000031">
    <property type="protein sequence ID" value="KND98619.1"/>
    <property type="molecule type" value="Genomic_DNA"/>
</dbReference>
<dbReference type="GO" id="GO:0000814">
    <property type="term" value="C:ESCRT II complex"/>
    <property type="evidence" value="ECO:0007669"/>
    <property type="project" value="InterPro"/>
</dbReference>
<dbReference type="Pfam" id="PF05871">
    <property type="entry name" value="ESCRT-II"/>
    <property type="match status" value="1"/>
</dbReference>
<keyword evidence="3" id="KW-0653">Protein transport</keyword>
<dbReference type="PANTHER" id="PTHR13149">
    <property type="entry name" value="VACUOLAR PROTEIN SORTING-ASSOCIATED PROTEIN VPS25"/>
    <property type="match status" value="1"/>
</dbReference>
<dbReference type="InterPro" id="IPR036390">
    <property type="entry name" value="WH_DNA-bd_sf"/>
</dbReference>
<keyword evidence="2" id="KW-0813">Transport</keyword>
<dbReference type="PANTHER" id="PTHR13149:SF0">
    <property type="entry name" value="VACUOLAR PROTEIN-SORTING-ASSOCIATED PROTEIN 25"/>
    <property type="match status" value="1"/>
</dbReference>
<dbReference type="VEuPathDB" id="FungiDB:B9J08_004392"/>
<dbReference type="VEuPathDB" id="FungiDB:CJJ09_005022"/>
<dbReference type="Proteomes" id="UP000037122">
    <property type="component" value="Unassembled WGS sequence"/>
</dbReference>
<dbReference type="VEuPathDB" id="FungiDB:CJI96_0005414"/>
<dbReference type="Gene3D" id="1.10.10.10">
    <property type="entry name" value="Winged helix-like DNA-binding domain superfamily/Winged helix DNA-binding domain"/>
    <property type="match status" value="1"/>
</dbReference>
<evidence type="ECO:0000313" key="4">
    <source>
        <dbReference type="EMBL" id="KND98619.1"/>
    </source>
</evidence>
<dbReference type="VEuPathDB" id="FungiDB:QG37_04516"/>
<organism evidence="4 5">
    <name type="scientific">Candidozyma auris</name>
    <name type="common">Yeast</name>
    <name type="synonym">Candida auris</name>
    <dbReference type="NCBI Taxonomy" id="498019"/>
    <lineage>
        <taxon>Eukaryota</taxon>
        <taxon>Fungi</taxon>
        <taxon>Dikarya</taxon>
        <taxon>Ascomycota</taxon>
        <taxon>Saccharomycotina</taxon>
        <taxon>Pichiomycetes</taxon>
        <taxon>Metschnikowiaceae</taxon>
        <taxon>Candidozyma</taxon>
    </lineage>
</organism>
<dbReference type="AlphaFoldDB" id="A0A0L0NX92"/>
<dbReference type="InterPro" id="IPR036388">
    <property type="entry name" value="WH-like_DNA-bd_sf"/>
</dbReference>
<dbReference type="InterPro" id="IPR008570">
    <property type="entry name" value="ESCRT-II_cplx_Vps25-sub"/>
</dbReference>
<dbReference type="VEuPathDB" id="FungiDB:CJJ07_003278"/>
<evidence type="ECO:0000256" key="2">
    <source>
        <dbReference type="ARBA" id="ARBA00022448"/>
    </source>
</evidence>
<sequence length="190" mass="22084">MFEFPKLHSFPPFFTKQSNSTILEHQLEAWSLLILSYCEHYHIYSLLATGSVLSAQGKDEEFPPLFENKLVNRSCLDTFRREILSHMIHKNHRAMYIDQKKLDAGVLILWRTLPEWAKLLRDYVDSTGQLGTILTVYELTQLEDSTTSEEFRNIDYNLFVNILQLLMKQGKAQILMTEDNSGQIEGVKIV</sequence>
<dbReference type="Gene3D" id="1.10.10.570">
    <property type="entry name" value="Winged helix' DNA-binding domain. Chain C. Domain 1"/>
    <property type="match status" value="1"/>
</dbReference>